<keyword evidence="13" id="KW-1185">Reference proteome</keyword>
<dbReference type="InterPro" id="IPR010930">
    <property type="entry name" value="Flg_bb/hook_C_dom"/>
</dbReference>
<keyword evidence="12" id="KW-0966">Cell projection</keyword>
<feature type="domain" description="Flagellar basal body rod protein N-terminal" evidence="9">
    <location>
        <begin position="5"/>
        <end position="34"/>
    </location>
</feature>
<dbReference type="GO" id="GO:0009426">
    <property type="term" value="C:bacterial-type flagellum basal body, distal rod"/>
    <property type="evidence" value="ECO:0007669"/>
    <property type="project" value="UniProtKB-UniRule"/>
</dbReference>
<evidence type="ECO:0000313" key="13">
    <source>
        <dbReference type="Proteomes" id="UP000231070"/>
    </source>
</evidence>
<name>A0A2G9X2L1_9HYPH</name>
<dbReference type="Pfam" id="PF00460">
    <property type="entry name" value="Flg_bb_rod"/>
    <property type="match status" value="1"/>
</dbReference>
<dbReference type="OrthoDB" id="9804559at2"/>
<comment type="caution">
    <text evidence="12">The sequence shown here is derived from an EMBL/GenBank/DDBJ whole genome shotgun (WGS) entry which is preliminary data.</text>
</comment>
<dbReference type="Pfam" id="PF06429">
    <property type="entry name" value="Flg_bbr_C"/>
    <property type="match status" value="1"/>
</dbReference>
<dbReference type="InterPro" id="IPR012834">
    <property type="entry name" value="FlgG_G_neg"/>
</dbReference>
<dbReference type="Proteomes" id="UP000231070">
    <property type="component" value="Unassembled WGS sequence"/>
</dbReference>
<dbReference type="NCBIfam" id="TIGR03506">
    <property type="entry name" value="FlgEFG_subfam"/>
    <property type="match status" value="2"/>
</dbReference>
<dbReference type="AlphaFoldDB" id="A0A2G9X2L1"/>
<evidence type="ECO:0000256" key="2">
    <source>
        <dbReference type="ARBA" id="ARBA00009677"/>
    </source>
</evidence>
<dbReference type="InterPro" id="IPR020013">
    <property type="entry name" value="Flagellar_FlgE/F/G"/>
</dbReference>
<proteinExistence type="inferred from homology"/>
<evidence type="ECO:0000259" key="9">
    <source>
        <dbReference type="Pfam" id="PF00460"/>
    </source>
</evidence>
<dbReference type="PROSITE" id="PS00588">
    <property type="entry name" value="FLAGELLA_BB_ROD"/>
    <property type="match status" value="1"/>
</dbReference>
<comment type="subunit">
    <text evidence="5 8">The basal body constitutes a major portion of the flagellar organelle and consists of four rings (L,P,S, and M) mounted on a central rod. The rod consists of about 26 subunits of FlgG in the distal portion, and FlgB, FlgC and FlgF are thought to build up the proximal portion of the rod with about 6 subunits each.</text>
</comment>
<dbReference type="InterPro" id="IPR053967">
    <property type="entry name" value="LlgE_F_G-like_D1"/>
</dbReference>
<evidence type="ECO:0000256" key="1">
    <source>
        <dbReference type="ARBA" id="ARBA00004117"/>
    </source>
</evidence>
<comment type="similarity">
    <text evidence="2 8">Belongs to the flagella basal body rod proteins family.</text>
</comment>
<evidence type="ECO:0000256" key="5">
    <source>
        <dbReference type="ARBA" id="ARBA00025933"/>
    </source>
</evidence>
<dbReference type="InterPro" id="IPR001444">
    <property type="entry name" value="Flag_bb_rod_N"/>
</dbReference>
<dbReference type="RefSeq" id="WP_100079135.1">
    <property type="nucleotide sequence ID" value="NZ_NQVN01000001.1"/>
</dbReference>
<keyword evidence="12" id="KW-0969">Cilium</keyword>
<evidence type="ECO:0000256" key="6">
    <source>
        <dbReference type="ARBA" id="ARBA00032912"/>
    </source>
</evidence>
<dbReference type="GO" id="GO:0071978">
    <property type="term" value="P:bacterial-type flagellum-dependent swarming motility"/>
    <property type="evidence" value="ECO:0007669"/>
    <property type="project" value="TreeGrafter"/>
</dbReference>
<dbReference type="Pfam" id="PF22692">
    <property type="entry name" value="LlgE_F_G_D1"/>
    <property type="match status" value="1"/>
</dbReference>
<reference evidence="12 13" key="1">
    <citation type="submission" date="2017-08" db="EMBL/GenBank/DDBJ databases">
        <title>Pleomorphomonas carboxidotrophicus sp. nov., a new mesophilic hydrogenogenic carboxidotroph.</title>
        <authorList>
            <person name="Esquivel-Elizondo S."/>
            <person name="Krajmalnik-Brown R."/>
            <person name="Maldonado J."/>
        </authorList>
    </citation>
    <scope>NUCLEOTIDE SEQUENCE [LARGE SCALE GENOMIC DNA]</scope>
    <source>
        <strain evidence="12 13">SVCO-16</strain>
    </source>
</reference>
<dbReference type="NCBIfam" id="TIGR02488">
    <property type="entry name" value="flgG_G_neg"/>
    <property type="match status" value="1"/>
</dbReference>
<evidence type="ECO:0000259" key="10">
    <source>
        <dbReference type="Pfam" id="PF06429"/>
    </source>
</evidence>
<protein>
    <recommendedName>
        <fullName evidence="3 7">Flagellar basal-body rod protein FlgG</fullName>
    </recommendedName>
    <alternativeName>
        <fullName evidence="6 8">Distal rod protein</fullName>
    </alternativeName>
</protein>
<dbReference type="SUPFAM" id="SSF117143">
    <property type="entry name" value="Flagellar hook protein flgE"/>
    <property type="match status" value="1"/>
</dbReference>
<organism evidence="12 13">
    <name type="scientific">Pleomorphomonas carboxyditropha</name>
    <dbReference type="NCBI Taxonomy" id="2023338"/>
    <lineage>
        <taxon>Bacteria</taxon>
        <taxon>Pseudomonadati</taxon>
        <taxon>Pseudomonadota</taxon>
        <taxon>Alphaproteobacteria</taxon>
        <taxon>Hyphomicrobiales</taxon>
        <taxon>Pleomorphomonadaceae</taxon>
        <taxon>Pleomorphomonas</taxon>
    </lineage>
</organism>
<evidence type="ECO:0000256" key="4">
    <source>
        <dbReference type="ARBA" id="ARBA00023143"/>
    </source>
</evidence>
<evidence type="ECO:0000256" key="3">
    <source>
        <dbReference type="ARBA" id="ARBA00017948"/>
    </source>
</evidence>
<evidence type="ECO:0000313" key="12">
    <source>
        <dbReference type="EMBL" id="PIP01198.1"/>
    </source>
</evidence>
<keyword evidence="4 8" id="KW-0975">Bacterial flagellum</keyword>
<accession>A0A2G9X2L1</accession>
<dbReference type="PANTHER" id="PTHR30435">
    <property type="entry name" value="FLAGELLAR PROTEIN"/>
    <property type="match status" value="1"/>
</dbReference>
<keyword evidence="12" id="KW-0282">Flagellum</keyword>
<dbReference type="PANTHER" id="PTHR30435:SF19">
    <property type="entry name" value="FLAGELLAR BASAL-BODY ROD PROTEIN FLGG"/>
    <property type="match status" value="1"/>
</dbReference>
<evidence type="ECO:0000259" key="11">
    <source>
        <dbReference type="Pfam" id="PF22692"/>
    </source>
</evidence>
<evidence type="ECO:0000256" key="8">
    <source>
        <dbReference type="RuleBase" id="RU362116"/>
    </source>
</evidence>
<feature type="domain" description="Flagellar hook protein FlgE/F/G-like D1" evidence="11">
    <location>
        <begin position="96"/>
        <end position="159"/>
    </location>
</feature>
<evidence type="ECO:0000256" key="7">
    <source>
        <dbReference type="NCBIfam" id="TIGR02488"/>
    </source>
</evidence>
<feature type="domain" description="Flagellar basal-body/hook protein C-terminal" evidence="10">
    <location>
        <begin position="216"/>
        <end position="259"/>
    </location>
</feature>
<comment type="subcellular location">
    <subcellularLocation>
        <location evidence="1 8">Bacterial flagellum basal body</location>
    </subcellularLocation>
</comment>
<dbReference type="InterPro" id="IPR019776">
    <property type="entry name" value="Flagellar_basal_body_rod_CS"/>
</dbReference>
<sequence length="262" mass="27622">MKALAIAATGMTAQQLNVEVIANNIANINTTAFKRSRAEFTDLLYQTQRMQGVPNQGGQSVIPEGVRQGLGVRAAAIRNLHLQGGLTLTGNTYDMAIDGRGWFQVDGPNGETLYTRAGAFNKDADGQLVTLDGYAVQPAIIVPTDATDLTVNESGEIFATVPGQAAPQSLGQLSLANFTNDVGLEPIGGNLYRETLASGTPVVGVPTDPGFGKIHQKYLEASNVDPVTEITELISAQRAYEMNSQVIQAADSMAGTVSNGLR</sequence>
<gene>
    <name evidence="12" type="primary">flgG</name>
    <name evidence="12" type="ORF">CJ014_03735</name>
</gene>
<dbReference type="EMBL" id="NQVN01000001">
    <property type="protein sequence ID" value="PIP01198.1"/>
    <property type="molecule type" value="Genomic_DNA"/>
</dbReference>
<dbReference type="InterPro" id="IPR037925">
    <property type="entry name" value="FlgE/F/G-like"/>
</dbReference>